<evidence type="ECO:0000256" key="1">
    <source>
        <dbReference type="SAM" id="Phobius"/>
    </source>
</evidence>
<feature type="transmembrane region" description="Helical" evidence="1">
    <location>
        <begin position="62"/>
        <end position="80"/>
    </location>
</feature>
<gene>
    <name evidence="2" type="ORF">LJ657_40130</name>
</gene>
<keyword evidence="1" id="KW-0812">Transmembrane</keyword>
<evidence type="ECO:0000313" key="3">
    <source>
        <dbReference type="Proteomes" id="UP001108029"/>
    </source>
</evidence>
<reference evidence="2" key="1">
    <citation type="submission" date="2021-12" db="EMBL/GenBank/DDBJ databases">
        <authorList>
            <person name="Lee J.-H."/>
            <person name="Kim S.-B."/>
        </authorList>
    </citation>
    <scope>NUCLEOTIDE SEQUENCE</scope>
    <source>
        <strain evidence="2">NR30</strain>
    </source>
</reference>
<dbReference type="EMBL" id="JAJSBI010000031">
    <property type="protein sequence ID" value="MCD9879678.1"/>
    <property type="molecule type" value="Genomic_DNA"/>
</dbReference>
<accession>A0A9Q3VTE7</accession>
<protein>
    <submittedName>
        <fullName evidence="2">Uncharacterized protein</fullName>
    </submittedName>
</protein>
<organism evidence="2 3">
    <name type="scientific">Streptomyces guryensis</name>
    <dbReference type="NCBI Taxonomy" id="2886947"/>
    <lineage>
        <taxon>Bacteria</taxon>
        <taxon>Bacillati</taxon>
        <taxon>Actinomycetota</taxon>
        <taxon>Actinomycetes</taxon>
        <taxon>Kitasatosporales</taxon>
        <taxon>Streptomycetaceae</taxon>
        <taxon>Streptomyces</taxon>
    </lineage>
</organism>
<dbReference type="Proteomes" id="UP001108029">
    <property type="component" value="Unassembled WGS sequence"/>
</dbReference>
<sequence>MTTTAPARSSRIARWRTVRVQRAERLRRMGRLTTRTRAALMTLGTAMVAAGGWAVFKTKVEAGPTALITIGALLVVLGAMGRQIASMNLKDGSMTMQEVKDEMNQAESPEQVVDAIVNAPAPVQSQLQRDQDITTMSEAAYEKSVASVLTEYFGDAVQRDVLIGSTRADIVVTLDGKRAVVETRLGNPSKAMPPDVLRRLVRPDYLNDDDVHAIVIVSASEAGLYLLGEARERAVQAGKNFTFTSWAGAVHNRSLKQAVEDQLRG</sequence>
<proteinExistence type="predicted"/>
<keyword evidence="1" id="KW-1133">Transmembrane helix</keyword>
<comment type="caution">
    <text evidence="2">The sequence shown here is derived from an EMBL/GenBank/DDBJ whole genome shotgun (WGS) entry which is preliminary data.</text>
</comment>
<evidence type="ECO:0000313" key="2">
    <source>
        <dbReference type="EMBL" id="MCD9879678.1"/>
    </source>
</evidence>
<name>A0A9Q3VTE7_9ACTN</name>
<feature type="transmembrane region" description="Helical" evidence="1">
    <location>
        <begin position="38"/>
        <end position="56"/>
    </location>
</feature>
<keyword evidence="1" id="KW-0472">Membrane</keyword>
<dbReference type="RefSeq" id="WP_232654624.1">
    <property type="nucleotide sequence ID" value="NZ_JAJSBI010000031.1"/>
</dbReference>
<keyword evidence="3" id="KW-1185">Reference proteome</keyword>
<dbReference type="AlphaFoldDB" id="A0A9Q3VTE7"/>